<dbReference type="FunFam" id="3.30.70.360:FF:000001">
    <property type="entry name" value="N-acetyldiaminopimelate deacetylase"/>
    <property type="match status" value="1"/>
</dbReference>
<evidence type="ECO:0000313" key="7">
    <source>
        <dbReference type="Proteomes" id="UP000663865"/>
    </source>
</evidence>
<organism evidence="6 7">
    <name type="scientific">Rotaria socialis</name>
    <dbReference type="NCBI Taxonomy" id="392032"/>
    <lineage>
        <taxon>Eukaryota</taxon>
        <taxon>Metazoa</taxon>
        <taxon>Spiralia</taxon>
        <taxon>Gnathifera</taxon>
        <taxon>Rotifera</taxon>
        <taxon>Eurotatoria</taxon>
        <taxon>Bdelloidea</taxon>
        <taxon>Philodinida</taxon>
        <taxon>Philodinidae</taxon>
        <taxon>Rotaria</taxon>
    </lineage>
</organism>
<feature type="domain" description="Peptidase M20 dimerisation" evidence="5">
    <location>
        <begin position="219"/>
        <end position="311"/>
    </location>
</feature>
<protein>
    <recommendedName>
        <fullName evidence="5">Peptidase M20 dimerisation domain-containing protein</fullName>
    </recommendedName>
</protein>
<comment type="similarity">
    <text evidence="1">Belongs to the peptidase M20 family.</text>
</comment>
<dbReference type="Proteomes" id="UP000663865">
    <property type="component" value="Unassembled WGS sequence"/>
</dbReference>
<feature type="binding site" evidence="3">
    <location>
        <position position="170"/>
    </location>
    <ligand>
        <name>Mn(2+)</name>
        <dbReference type="ChEBI" id="CHEBI:29035"/>
        <label>2</label>
    </ligand>
</feature>
<feature type="binding site" evidence="3">
    <location>
        <position position="196"/>
    </location>
    <ligand>
        <name>Mn(2+)</name>
        <dbReference type="ChEBI" id="CHEBI:29035"/>
        <label>2</label>
    </ligand>
</feature>
<dbReference type="InterPro" id="IPR002933">
    <property type="entry name" value="Peptidase_M20"/>
</dbReference>
<feature type="binding site" evidence="3">
    <location>
        <position position="136"/>
    </location>
    <ligand>
        <name>Mn(2+)</name>
        <dbReference type="ChEBI" id="CHEBI:29035"/>
        <label>2</label>
    </ligand>
</feature>
<sequence length="429" mass="46539">MHSSLWILCLFISLAIIFKDVASNVRNQEQMGNTLLDRLRSMQTELTGIRQDIHSHPESAMKELRTSSIVATKLKQWGLTVTEGVGNLGVVGTLKSNIPGNQSIGLRADMDALEIGEKNDLPYVSTNFGIMHACGHDGHTVMLLGAAKYLSENRDSFYGTVHFIFQPAEENGAGALHMIEDELFDRFPMDAIYGLHNAAGLPVGEFAIRSGSMMSAADTWTVTFRGTGGHGAAPHLATDVTVLLAQFILSLQTIISRNIEPTDPAVISVGAIEGGYFRSLNVLPSEIRVGGTARSFTKGVRDTIEQRMKELAHGLATSFGCKADVVYNREGISLVNDVQSTERAIRAAESLVSAKSVFGNIPPIMGSEDFAEMLEHKAGAYIFMGNGNNSGALHSPTYNFNDDATIFGVGYWISLVQQELQNKLRVTTL</sequence>
<evidence type="ECO:0000256" key="3">
    <source>
        <dbReference type="PIRSR" id="PIRSR005962-1"/>
    </source>
</evidence>
<dbReference type="InterPro" id="IPR017439">
    <property type="entry name" value="Amidohydrolase"/>
</dbReference>
<keyword evidence="3" id="KW-0464">Manganese</keyword>
<evidence type="ECO:0000259" key="5">
    <source>
        <dbReference type="Pfam" id="PF07687"/>
    </source>
</evidence>
<keyword evidence="2" id="KW-0378">Hydrolase</keyword>
<dbReference type="PANTHER" id="PTHR11014">
    <property type="entry name" value="PEPTIDASE M20 FAMILY MEMBER"/>
    <property type="match status" value="1"/>
</dbReference>
<feature type="binding site" evidence="3">
    <location>
        <position position="394"/>
    </location>
    <ligand>
        <name>Mn(2+)</name>
        <dbReference type="ChEBI" id="CHEBI:29035"/>
        <label>2</label>
    </ligand>
</feature>
<dbReference type="AlphaFoldDB" id="A0A818HWN6"/>
<dbReference type="NCBIfam" id="TIGR01891">
    <property type="entry name" value="amidohydrolases"/>
    <property type="match status" value="1"/>
</dbReference>
<keyword evidence="3" id="KW-0479">Metal-binding</keyword>
<feature type="signal peptide" evidence="4">
    <location>
        <begin position="1"/>
        <end position="23"/>
    </location>
</feature>
<accession>A0A818HWN6</accession>
<dbReference type="SUPFAM" id="SSF53187">
    <property type="entry name" value="Zn-dependent exopeptidases"/>
    <property type="match status" value="1"/>
</dbReference>
<dbReference type="InterPro" id="IPR036264">
    <property type="entry name" value="Bact_exopeptidase_dim_dom"/>
</dbReference>
<dbReference type="InterPro" id="IPR011650">
    <property type="entry name" value="Peptidase_M20_dimer"/>
</dbReference>
<feature type="binding site" evidence="3">
    <location>
        <position position="134"/>
    </location>
    <ligand>
        <name>Mn(2+)</name>
        <dbReference type="ChEBI" id="CHEBI:29035"/>
        <label>2</label>
    </ligand>
</feature>
<dbReference type="PANTHER" id="PTHR11014:SF63">
    <property type="entry name" value="METALLOPEPTIDASE, PUTATIVE (AFU_ORTHOLOGUE AFUA_6G09600)-RELATED"/>
    <property type="match status" value="1"/>
</dbReference>
<evidence type="ECO:0000256" key="2">
    <source>
        <dbReference type="ARBA" id="ARBA00022801"/>
    </source>
</evidence>
<comment type="cofactor">
    <cofactor evidence="3">
        <name>Mn(2+)</name>
        <dbReference type="ChEBI" id="CHEBI:29035"/>
    </cofactor>
    <text evidence="3">The Mn(2+) ion enhances activity.</text>
</comment>
<dbReference type="Gene3D" id="3.30.70.360">
    <property type="match status" value="1"/>
</dbReference>
<dbReference type="GO" id="GO:0016787">
    <property type="term" value="F:hydrolase activity"/>
    <property type="evidence" value="ECO:0007669"/>
    <property type="project" value="UniProtKB-KW"/>
</dbReference>
<feature type="chain" id="PRO_5032543557" description="Peptidase M20 dimerisation domain-containing protein" evidence="4">
    <location>
        <begin position="24"/>
        <end position="429"/>
    </location>
</feature>
<evidence type="ECO:0000256" key="1">
    <source>
        <dbReference type="ARBA" id="ARBA00006153"/>
    </source>
</evidence>
<reference evidence="6" key="1">
    <citation type="submission" date="2021-02" db="EMBL/GenBank/DDBJ databases">
        <authorList>
            <person name="Nowell W R."/>
        </authorList>
    </citation>
    <scope>NUCLEOTIDE SEQUENCE</scope>
</reference>
<dbReference type="GO" id="GO:0046872">
    <property type="term" value="F:metal ion binding"/>
    <property type="evidence" value="ECO:0007669"/>
    <property type="project" value="UniProtKB-KW"/>
</dbReference>
<dbReference type="Pfam" id="PF01546">
    <property type="entry name" value="Peptidase_M20"/>
    <property type="match status" value="1"/>
</dbReference>
<dbReference type="EMBL" id="CAJNYV010002898">
    <property type="protein sequence ID" value="CAF3509588.1"/>
    <property type="molecule type" value="Genomic_DNA"/>
</dbReference>
<proteinExistence type="inferred from homology"/>
<dbReference type="SUPFAM" id="SSF55031">
    <property type="entry name" value="Bacterial exopeptidase dimerisation domain"/>
    <property type="match status" value="1"/>
</dbReference>
<dbReference type="PIRSF" id="PIRSF005962">
    <property type="entry name" value="Pept_M20D_amidohydro"/>
    <property type="match status" value="1"/>
</dbReference>
<comment type="caution">
    <text evidence="6">The sequence shown here is derived from an EMBL/GenBank/DDBJ whole genome shotgun (WGS) entry which is preliminary data.</text>
</comment>
<keyword evidence="4" id="KW-0732">Signal</keyword>
<gene>
    <name evidence="6" type="ORF">KIK155_LOCUS16272</name>
</gene>
<dbReference type="CDD" id="cd05666">
    <property type="entry name" value="M20_Acy1-like"/>
    <property type="match status" value="1"/>
</dbReference>
<dbReference type="Gene3D" id="3.40.630.10">
    <property type="entry name" value="Zn peptidases"/>
    <property type="match status" value="1"/>
</dbReference>
<evidence type="ECO:0000256" key="4">
    <source>
        <dbReference type="SAM" id="SignalP"/>
    </source>
</evidence>
<name>A0A818HWN6_9BILA</name>
<dbReference type="Pfam" id="PF07687">
    <property type="entry name" value="M20_dimer"/>
    <property type="match status" value="1"/>
</dbReference>
<evidence type="ECO:0000313" key="6">
    <source>
        <dbReference type="EMBL" id="CAF3509588.1"/>
    </source>
</evidence>